<evidence type="ECO:0000256" key="3">
    <source>
        <dbReference type="ARBA" id="ARBA00023295"/>
    </source>
</evidence>
<evidence type="ECO:0000313" key="7">
    <source>
        <dbReference type="EMBL" id="CAK0822640.1"/>
    </source>
</evidence>
<dbReference type="InterPro" id="IPR017853">
    <property type="entry name" value="GH"/>
</dbReference>
<feature type="compositionally biased region" description="Gly residues" evidence="4">
    <location>
        <begin position="41"/>
        <end position="50"/>
    </location>
</feature>
<sequence length="719" mass="75304">REHDAAGLELPGRQGHQGDLLLGLRHAVRARGQGMAHRAVGGDGPDGQGQGRPAHGACGLRFQALLLVLSGRQAHLQPPHAKGGRAIGEAGSLEARPPELRVPAVLLPGEIHPELGLRRVHEPHLLQLLGPAYEQVPPRAEGGQVRGAPAVQPERPAVPGGACFHGAAEAPVALGPRGRGVRGLGGGPACGGRSGAAGAGRAPALGGGRPPGAVGGALRGELHGGERIKWACVNWYGPQSEKYVVGGLEVAPLGEIVERIVAFGFNCVRLPYCTQAHVDNPVVQDEDVFANPQFQGGRRFLEVWDATVEALTSAGLMVIINNHLHVCGWCCYYAQDEGLWYVPGFPESVWIESLVNMTERHQNDSMVVAMDLRNEVHDYEDTWLTWGDGNEKTDWAAAATRAGNAVLRANSNIFHVVMALCSGMDLRGAIDSPINLSVSRRLVLPWAPLQSHNYVEFQWWAYVSANVVSWKTVQVASAFAGLLFSFATWLLLRAWRALAMPRPPRSAWLAVAGAWWLAACALCAGGAGAIWLVMTRLATPAAGRRDVLPAIVSSCALASVGVALLGAACLDARAARRGSAAPARKVAAAAAAKVAAAVGELVAARPAPFALGRARPGSGMDDLAATPARPEQVVLEVPSACRQQPAGAPAVCCEPGCSACGLAWARPARPCGGREEHRSSRPRGTAGCAAACSAWCSPPPWRSCAPGSSCGPAWRPPTG</sequence>
<evidence type="ECO:0000259" key="6">
    <source>
        <dbReference type="Pfam" id="PF00150"/>
    </source>
</evidence>
<dbReference type="Proteomes" id="UP001189429">
    <property type="component" value="Unassembled WGS sequence"/>
</dbReference>
<organism evidence="7 8">
    <name type="scientific">Prorocentrum cordatum</name>
    <dbReference type="NCBI Taxonomy" id="2364126"/>
    <lineage>
        <taxon>Eukaryota</taxon>
        <taxon>Sar</taxon>
        <taxon>Alveolata</taxon>
        <taxon>Dinophyceae</taxon>
        <taxon>Prorocentrales</taxon>
        <taxon>Prorocentraceae</taxon>
        <taxon>Prorocentrum</taxon>
    </lineage>
</organism>
<keyword evidence="3" id="KW-0326">Glycosidase</keyword>
<feature type="transmembrane region" description="Helical" evidence="5">
    <location>
        <begin position="547"/>
        <end position="570"/>
    </location>
</feature>
<keyword evidence="5" id="KW-0812">Transmembrane</keyword>
<evidence type="ECO:0000256" key="4">
    <source>
        <dbReference type="SAM" id="MobiDB-lite"/>
    </source>
</evidence>
<feature type="compositionally biased region" description="Gly residues" evidence="4">
    <location>
        <begin position="185"/>
        <end position="198"/>
    </location>
</feature>
<dbReference type="Pfam" id="PF00150">
    <property type="entry name" value="Cellulase"/>
    <property type="match status" value="1"/>
</dbReference>
<keyword evidence="2" id="KW-0378">Hydrolase</keyword>
<feature type="transmembrane region" description="Helical" evidence="5">
    <location>
        <begin position="475"/>
        <end position="495"/>
    </location>
</feature>
<dbReference type="InterPro" id="IPR001547">
    <property type="entry name" value="Glyco_hydro_5"/>
</dbReference>
<feature type="region of interest" description="Disordered" evidence="4">
    <location>
        <begin position="34"/>
        <end position="54"/>
    </location>
</feature>
<dbReference type="EMBL" id="CAUYUJ010008017">
    <property type="protein sequence ID" value="CAK0822640.1"/>
    <property type="molecule type" value="Genomic_DNA"/>
</dbReference>
<comment type="similarity">
    <text evidence="1">Belongs to the glycosyl hydrolase 5 (cellulase A) family.</text>
</comment>
<feature type="region of interest" description="Disordered" evidence="4">
    <location>
        <begin position="185"/>
        <end position="209"/>
    </location>
</feature>
<dbReference type="SUPFAM" id="SSF51445">
    <property type="entry name" value="(Trans)glycosidases"/>
    <property type="match status" value="1"/>
</dbReference>
<reference evidence="7" key="1">
    <citation type="submission" date="2023-10" db="EMBL/GenBank/DDBJ databases">
        <authorList>
            <person name="Chen Y."/>
            <person name="Shah S."/>
            <person name="Dougan E. K."/>
            <person name="Thang M."/>
            <person name="Chan C."/>
        </authorList>
    </citation>
    <scope>NUCLEOTIDE SEQUENCE [LARGE SCALE GENOMIC DNA]</scope>
</reference>
<dbReference type="PANTHER" id="PTHR31263">
    <property type="entry name" value="CELLULASE FAMILY PROTEIN (AFU_ORTHOLOGUE AFUA_5G14560)"/>
    <property type="match status" value="1"/>
</dbReference>
<feature type="non-terminal residue" evidence="7">
    <location>
        <position position="1"/>
    </location>
</feature>
<evidence type="ECO:0000256" key="1">
    <source>
        <dbReference type="ARBA" id="ARBA00005641"/>
    </source>
</evidence>
<keyword evidence="8" id="KW-1185">Reference proteome</keyword>
<feature type="transmembrane region" description="Helical" evidence="5">
    <location>
        <begin position="507"/>
        <end position="535"/>
    </location>
</feature>
<name>A0ABN9RTK9_9DINO</name>
<proteinExistence type="inferred from homology"/>
<dbReference type="Gene3D" id="3.20.20.80">
    <property type="entry name" value="Glycosidases"/>
    <property type="match status" value="1"/>
</dbReference>
<evidence type="ECO:0000256" key="5">
    <source>
        <dbReference type="SAM" id="Phobius"/>
    </source>
</evidence>
<evidence type="ECO:0000256" key="2">
    <source>
        <dbReference type="ARBA" id="ARBA00022801"/>
    </source>
</evidence>
<accession>A0ABN9RTK9</accession>
<keyword evidence="5" id="KW-0472">Membrane</keyword>
<comment type="caution">
    <text evidence="7">The sequence shown here is derived from an EMBL/GenBank/DDBJ whole genome shotgun (WGS) entry which is preliminary data.</text>
</comment>
<evidence type="ECO:0000313" key="8">
    <source>
        <dbReference type="Proteomes" id="UP001189429"/>
    </source>
</evidence>
<keyword evidence="5" id="KW-1133">Transmembrane helix</keyword>
<dbReference type="PANTHER" id="PTHR31263:SF0">
    <property type="entry name" value="CELLULASE FAMILY PROTEIN (AFU_ORTHOLOGUE AFUA_5G14560)"/>
    <property type="match status" value="1"/>
</dbReference>
<protein>
    <recommendedName>
        <fullName evidence="6">Glycoside hydrolase family 5 domain-containing protein</fullName>
    </recommendedName>
</protein>
<feature type="domain" description="Glycoside hydrolase family 5" evidence="6">
    <location>
        <begin position="255"/>
        <end position="418"/>
    </location>
</feature>
<gene>
    <name evidence="7" type="ORF">PCOR1329_LOCUS23608</name>
</gene>